<protein>
    <submittedName>
        <fullName evidence="1">Uncharacterized protein</fullName>
    </submittedName>
</protein>
<evidence type="ECO:0000313" key="1">
    <source>
        <dbReference type="EMBL" id="AOR25045.1"/>
    </source>
</evidence>
<dbReference type="RefSeq" id="WP_069681164.1">
    <property type="nucleotide sequence ID" value="NZ_CP017255.2"/>
</dbReference>
<evidence type="ECO:0000313" key="2">
    <source>
        <dbReference type="Proteomes" id="UP000094652"/>
    </source>
</evidence>
<reference evidence="2" key="1">
    <citation type="submission" date="2016-09" db="EMBL/GenBank/DDBJ databases">
        <title>Genomics of Clostridium taeniosporum, an organism which forms endospores with ribbon-like appendages.</title>
        <authorList>
            <person name="Walker J.R."/>
        </authorList>
    </citation>
    <scope>NUCLEOTIDE SEQUENCE [LARGE SCALE GENOMIC DNA]</scope>
    <source>
        <strain evidence="2">1/k</strain>
        <plasmid evidence="2">Plasmid pct2</plasmid>
    </source>
</reference>
<dbReference type="KEGG" id="ctae:BGI42_14965"/>
<name>A0A1D7XNY1_9CLOT</name>
<keyword evidence="2" id="KW-1185">Reference proteome</keyword>
<dbReference type="EMBL" id="CP017255">
    <property type="protein sequence ID" value="AOR25045.1"/>
    <property type="molecule type" value="Genomic_DNA"/>
</dbReference>
<dbReference type="Proteomes" id="UP000094652">
    <property type="component" value="Plasmid pCt2"/>
</dbReference>
<proteinExistence type="predicted"/>
<accession>A0A1D7XNY1</accession>
<sequence length="294" mass="34739">MDTNRKFPLNFSKIEDLFTKEPKDICKLLIKSKSIILYDTNCFGFHANISNGKYYALDFFHKDDVVIFVEPIIREMNYKNTKQIPCWYLDYFKELKNKVKALIYIDERDYINLLKIGKPSLTNIKPRVKTAFLNGFCQSKSLEKEIKSLNICKTDFYETLINITNRKENEKNRGEIALFISVQILCSLKEMANYKIFSDDSAAYPYMSGLTHILETYYPKANIAYVSTIRNIEQLSRNLNLNYEQILDYLNNIKRNIDRKIYIREFPYDTKRQVSKSDEELANDLVCNKIEILF</sequence>
<gene>
    <name evidence="1" type="ORF">BGI42_14965</name>
</gene>
<keyword evidence="1" id="KW-0614">Plasmid</keyword>
<organism evidence="1 2">
    <name type="scientific">Clostridium taeniosporum</name>
    <dbReference type="NCBI Taxonomy" id="394958"/>
    <lineage>
        <taxon>Bacteria</taxon>
        <taxon>Bacillati</taxon>
        <taxon>Bacillota</taxon>
        <taxon>Clostridia</taxon>
        <taxon>Eubacteriales</taxon>
        <taxon>Clostridiaceae</taxon>
        <taxon>Clostridium</taxon>
    </lineage>
</organism>
<dbReference type="AlphaFoldDB" id="A0A1D7XNY1"/>
<geneLocation type="plasmid" evidence="2">
    <name>pct2</name>
</geneLocation>